<dbReference type="Gene3D" id="3.30.420.40">
    <property type="match status" value="2"/>
</dbReference>
<evidence type="ECO:0000313" key="3">
    <source>
        <dbReference type="EMBL" id="SQH72217.1"/>
    </source>
</evidence>
<dbReference type="NCBIfam" id="TIGR03725">
    <property type="entry name" value="T6A_YeaZ"/>
    <property type="match status" value="1"/>
</dbReference>
<sequence>MQSKEGILLIETATRVCSVAYSLKGELLAQRISSEAGANHAVQLAPFVQEVLTEAQAQGFAPEAIAVSAGPGSYTGLRIGASTAKGLAFGFEIPLIVVPTLQIVAAAAIPYNTQNLRIRSMIDARRMEVYTAMYDTDLRPLSDERAEVLTPKSFESDFALGPVLLVGDGAAKSKEIFTHPHAVFCDQEIAPTAMAMARLAQSKMEQRDFADLAYWEPDYLKEYVAVVGQNKVLNNITKTV</sequence>
<dbReference type="EMBL" id="LS483447">
    <property type="protein sequence ID" value="SQH72217.1"/>
    <property type="molecule type" value="Genomic_DNA"/>
</dbReference>
<dbReference type="PANTHER" id="PTHR11735:SF11">
    <property type="entry name" value="TRNA THREONYLCARBAMOYLADENOSINE BIOSYNTHESIS PROTEIN TSAB"/>
    <property type="match status" value="1"/>
</dbReference>
<dbReference type="GO" id="GO:0005829">
    <property type="term" value="C:cytosol"/>
    <property type="evidence" value="ECO:0007669"/>
    <property type="project" value="TreeGrafter"/>
</dbReference>
<dbReference type="CDD" id="cd24032">
    <property type="entry name" value="ASKHA_NBD_TsaB"/>
    <property type="match status" value="1"/>
</dbReference>
<dbReference type="EMBL" id="JQJC01000020">
    <property type="protein sequence ID" value="KGN94194.1"/>
    <property type="molecule type" value="Genomic_DNA"/>
</dbReference>
<dbReference type="Pfam" id="PF00814">
    <property type="entry name" value="TsaD"/>
    <property type="match status" value="1"/>
</dbReference>
<accession>A0A0A2FP12</accession>
<dbReference type="InterPro" id="IPR000905">
    <property type="entry name" value="Gcp-like_dom"/>
</dbReference>
<keyword evidence="5" id="KW-1185">Reference proteome</keyword>
<dbReference type="PANTHER" id="PTHR11735">
    <property type="entry name" value="TRNA N6-ADENOSINE THREONYLCARBAMOYLTRANSFERASE"/>
    <property type="match status" value="1"/>
</dbReference>
<dbReference type="KEGG" id="pcre:NCTC12858_00023"/>
<organism evidence="2 4">
    <name type="scientific">Porphyromonas crevioricanis</name>
    <dbReference type="NCBI Taxonomy" id="393921"/>
    <lineage>
        <taxon>Bacteria</taxon>
        <taxon>Pseudomonadati</taxon>
        <taxon>Bacteroidota</taxon>
        <taxon>Bacteroidia</taxon>
        <taxon>Bacteroidales</taxon>
        <taxon>Porphyromonadaceae</taxon>
        <taxon>Porphyromonas</taxon>
    </lineage>
</organism>
<protein>
    <submittedName>
        <fullName evidence="3">UGMP family protein</fullName>
    </submittedName>
</protein>
<evidence type="ECO:0000313" key="5">
    <source>
        <dbReference type="Proteomes" id="UP000249300"/>
    </source>
</evidence>
<evidence type="ECO:0000259" key="1">
    <source>
        <dbReference type="Pfam" id="PF00814"/>
    </source>
</evidence>
<dbReference type="GO" id="GO:0002949">
    <property type="term" value="P:tRNA threonylcarbamoyladenosine modification"/>
    <property type="evidence" value="ECO:0007669"/>
    <property type="project" value="InterPro"/>
</dbReference>
<dbReference type="InterPro" id="IPR043129">
    <property type="entry name" value="ATPase_NBD"/>
</dbReference>
<dbReference type="InterPro" id="IPR022496">
    <property type="entry name" value="T6A_TsaB"/>
</dbReference>
<dbReference type="OrthoDB" id="9784166at2"/>
<dbReference type="RefSeq" id="WP_023939777.1">
    <property type="nucleotide sequence ID" value="NZ_JQJB01000006.1"/>
</dbReference>
<evidence type="ECO:0000313" key="2">
    <source>
        <dbReference type="EMBL" id="KGN94194.1"/>
    </source>
</evidence>
<dbReference type="Proteomes" id="UP000030136">
    <property type="component" value="Unassembled WGS sequence"/>
</dbReference>
<reference evidence="2 4" key="1">
    <citation type="submission" date="2014-08" db="EMBL/GenBank/DDBJ databases">
        <title>Porphyromonas crevioricanis strain:COT-253_OH1447 Genome sequencing.</title>
        <authorList>
            <person name="Wallis C."/>
            <person name="Deusch O."/>
            <person name="O'Flynn C."/>
            <person name="Davis I."/>
            <person name="Jospin G."/>
            <person name="Darling A.E."/>
            <person name="Coil D.A."/>
            <person name="Alexiev A."/>
            <person name="Horsfall A."/>
            <person name="Kirkwood N."/>
            <person name="Harris S."/>
            <person name="Eisen J.A."/>
        </authorList>
    </citation>
    <scope>NUCLEOTIDE SEQUENCE [LARGE SCALE GENOMIC DNA]</scope>
    <source>
        <strain evidence="4">COT-253 OH1447</strain>
        <strain evidence="2">COT-253_OH1447</strain>
    </source>
</reference>
<dbReference type="STRING" id="393921.HQ45_04115"/>
<dbReference type="AlphaFoldDB" id="A0A0A2FP12"/>
<dbReference type="SUPFAM" id="SSF53067">
    <property type="entry name" value="Actin-like ATPase domain"/>
    <property type="match status" value="2"/>
</dbReference>
<reference evidence="3 5" key="2">
    <citation type="submission" date="2018-06" db="EMBL/GenBank/DDBJ databases">
        <authorList>
            <consortium name="Pathogen Informatics"/>
            <person name="Doyle S."/>
        </authorList>
    </citation>
    <scope>NUCLEOTIDE SEQUENCE [LARGE SCALE GENOMIC DNA]</scope>
    <source>
        <strain evidence="3 5">NCTC12858</strain>
    </source>
</reference>
<gene>
    <name evidence="3" type="primary">yeaZ</name>
    <name evidence="2" type="ORF">HQ38_06595</name>
    <name evidence="3" type="ORF">NCTC12858_00023</name>
</gene>
<dbReference type="Proteomes" id="UP000249300">
    <property type="component" value="Chromosome 1"/>
</dbReference>
<proteinExistence type="predicted"/>
<feature type="domain" description="Gcp-like" evidence="1">
    <location>
        <begin position="35"/>
        <end position="139"/>
    </location>
</feature>
<evidence type="ECO:0000313" key="4">
    <source>
        <dbReference type="Proteomes" id="UP000030136"/>
    </source>
</evidence>
<dbReference type="eggNOG" id="COG1214">
    <property type="taxonomic scope" value="Bacteria"/>
</dbReference>
<name>A0A0A2FP12_9PORP</name>